<name>A0A834LS04_RHOSS</name>
<dbReference type="PANTHER" id="PTHR48048:SF45">
    <property type="entry name" value="GLYCOSYLTRANSFERASE"/>
    <property type="match status" value="1"/>
</dbReference>
<dbReference type="CDD" id="cd03784">
    <property type="entry name" value="GT1_Gtf-like"/>
    <property type="match status" value="1"/>
</dbReference>
<protein>
    <recommendedName>
        <fullName evidence="6">Glycosyltransferase</fullName>
        <ecNumber evidence="6">2.4.1.-</ecNumber>
    </recommendedName>
</protein>
<evidence type="ECO:0000256" key="5">
    <source>
        <dbReference type="RuleBase" id="RU003718"/>
    </source>
</evidence>
<evidence type="ECO:0000256" key="3">
    <source>
        <dbReference type="ARBA" id="ARBA00022679"/>
    </source>
</evidence>
<keyword evidence="4" id="KW-0284">Flavonoid biosynthesis</keyword>
<gene>
    <name evidence="7" type="ORF">RHSIM_Rhsim04G0083100</name>
</gene>
<dbReference type="FunFam" id="3.40.50.2000:FF:000056">
    <property type="entry name" value="Glycosyltransferase"/>
    <property type="match status" value="1"/>
</dbReference>
<organism evidence="7 8">
    <name type="scientific">Rhododendron simsii</name>
    <name type="common">Sims's rhododendron</name>
    <dbReference type="NCBI Taxonomy" id="118357"/>
    <lineage>
        <taxon>Eukaryota</taxon>
        <taxon>Viridiplantae</taxon>
        <taxon>Streptophyta</taxon>
        <taxon>Embryophyta</taxon>
        <taxon>Tracheophyta</taxon>
        <taxon>Spermatophyta</taxon>
        <taxon>Magnoliopsida</taxon>
        <taxon>eudicotyledons</taxon>
        <taxon>Gunneridae</taxon>
        <taxon>Pentapetalae</taxon>
        <taxon>asterids</taxon>
        <taxon>Ericales</taxon>
        <taxon>Ericaceae</taxon>
        <taxon>Ericoideae</taxon>
        <taxon>Rhodoreae</taxon>
        <taxon>Rhododendron</taxon>
    </lineage>
</organism>
<reference evidence="7" key="1">
    <citation type="submission" date="2019-11" db="EMBL/GenBank/DDBJ databases">
        <authorList>
            <person name="Liu Y."/>
            <person name="Hou J."/>
            <person name="Li T.-Q."/>
            <person name="Guan C.-H."/>
            <person name="Wu X."/>
            <person name="Wu H.-Z."/>
            <person name="Ling F."/>
            <person name="Zhang R."/>
            <person name="Shi X.-G."/>
            <person name="Ren J.-P."/>
            <person name="Chen E.-F."/>
            <person name="Sun J.-M."/>
        </authorList>
    </citation>
    <scope>NUCLEOTIDE SEQUENCE</scope>
    <source>
        <strain evidence="7">Adult_tree_wgs_1</strain>
        <tissue evidence="7">Leaves</tissue>
    </source>
</reference>
<keyword evidence="8" id="KW-1185">Reference proteome</keyword>
<comment type="similarity">
    <text evidence="1 5">Belongs to the UDP-glycosyltransferase family.</text>
</comment>
<dbReference type="Pfam" id="PF00201">
    <property type="entry name" value="UDPGT"/>
    <property type="match status" value="1"/>
</dbReference>
<evidence type="ECO:0000256" key="2">
    <source>
        <dbReference type="ARBA" id="ARBA00022676"/>
    </source>
</evidence>
<keyword evidence="2 5" id="KW-0328">Glycosyltransferase</keyword>
<sequence>MTTTATVELVFIPAPGMSHLVSTVEMAKQLVGRDHRLSITVLIMKLPFDKSKASSSTQSQLLTAAEDRLEFVYLPLDEAAAAELQSKSPKTFMLESIKMNKQNVRDHVRTMVSTGSTMIAGFVVDMFCTPMMDVAAEFGVPSYVFFTPNATVLGVMFHMETLSPEEYNDLAEMKDSDTELELPGFVNPVPVKVLPAPFLDKEFGSRFMSIAKRLRETKGIMVNTFEELESSAVRFLAENDKVPPVYPVGPLIHLVNNKNEEEEIEIMKWLDNQPLSSVVFLCFGTMGSFEGDQLKEIAQALERSGHRFLWSVRRTPQMGKIEPPGEYEDLNQVLPEGFIERTMKIGKVIGWAPQVAILSHKAVGGFVSHCGWNSTLESLWCGVPMATWPMYAEQQMNAFELVRELGLAVEIKLDYKKDVGSDNTKVMLVTAEEIEIGIRKLMEGGNECGEEIKRRVKEMSKKSKVVVVEGGSSYNSIGLLIEDFMNNMHTHSLNG</sequence>
<dbReference type="PANTHER" id="PTHR48048">
    <property type="entry name" value="GLYCOSYLTRANSFERASE"/>
    <property type="match status" value="1"/>
</dbReference>
<dbReference type="SUPFAM" id="SSF53756">
    <property type="entry name" value="UDP-Glycosyltransferase/glycogen phosphorylase"/>
    <property type="match status" value="1"/>
</dbReference>
<evidence type="ECO:0000313" key="7">
    <source>
        <dbReference type="EMBL" id="KAF7145633.1"/>
    </source>
</evidence>
<evidence type="ECO:0000256" key="6">
    <source>
        <dbReference type="RuleBase" id="RU362057"/>
    </source>
</evidence>
<dbReference type="InterPro" id="IPR002213">
    <property type="entry name" value="UDP_glucos_trans"/>
</dbReference>
<dbReference type="EC" id="2.4.1.-" evidence="6"/>
<evidence type="ECO:0000256" key="4">
    <source>
        <dbReference type="ARBA" id="ARBA00023241"/>
    </source>
</evidence>
<dbReference type="PROSITE" id="PS00375">
    <property type="entry name" value="UDPGT"/>
    <property type="match status" value="1"/>
</dbReference>
<dbReference type="InterPro" id="IPR035595">
    <property type="entry name" value="UDP_glycos_trans_CS"/>
</dbReference>
<dbReference type="OrthoDB" id="5835829at2759"/>
<comment type="caution">
    <text evidence="7">The sequence shown here is derived from an EMBL/GenBank/DDBJ whole genome shotgun (WGS) entry which is preliminary data.</text>
</comment>
<accession>A0A834LS04</accession>
<dbReference type="FunFam" id="3.40.50.2000:FF:000080">
    <property type="entry name" value="Glycosyltransferase"/>
    <property type="match status" value="1"/>
</dbReference>
<dbReference type="GO" id="GO:0009813">
    <property type="term" value="P:flavonoid biosynthetic process"/>
    <property type="evidence" value="ECO:0007669"/>
    <property type="project" value="UniProtKB-KW"/>
</dbReference>
<dbReference type="EMBL" id="WJXA01000004">
    <property type="protein sequence ID" value="KAF7145633.1"/>
    <property type="molecule type" value="Genomic_DNA"/>
</dbReference>
<dbReference type="Proteomes" id="UP000626092">
    <property type="component" value="Unassembled WGS sequence"/>
</dbReference>
<proteinExistence type="inferred from homology"/>
<keyword evidence="3 5" id="KW-0808">Transferase</keyword>
<evidence type="ECO:0000256" key="1">
    <source>
        <dbReference type="ARBA" id="ARBA00009995"/>
    </source>
</evidence>
<dbReference type="Gene3D" id="3.40.50.2000">
    <property type="entry name" value="Glycogen Phosphorylase B"/>
    <property type="match status" value="2"/>
</dbReference>
<dbReference type="AlphaFoldDB" id="A0A834LS04"/>
<evidence type="ECO:0000313" key="8">
    <source>
        <dbReference type="Proteomes" id="UP000626092"/>
    </source>
</evidence>
<dbReference type="InterPro" id="IPR050481">
    <property type="entry name" value="UDP-glycosyltransf_plant"/>
</dbReference>
<dbReference type="GO" id="GO:0035251">
    <property type="term" value="F:UDP-glucosyltransferase activity"/>
    <property type="evidence" value="ECO:0007669"/>
    <property type="project" value="InterPro"/>
</dbReference>